<feature type="transmembrane region" description="Helical" evidence="8">
    <location>
        <begin position="20"/>
        <end position="39"/>
    </location>
</feature>
<evidence type="ECO:0000256" key="8">
    <source>
        <dbReference type="SAM" id="Phobius"/>
    </source>
</evidence>
<dbReference type="SUPFAM" id="SSF82866">
    <property type="entry name" value="Multidrug efflux transporter AcrB transmembrane domain"/>
    <property type="match status" value="2"/>
</dbReference>
<feature type="transmembrane region" description="Helical" evidence="8">
    <location>
        <begin position="655"/>
        <end position="684"/>
    </location>
</feature>
<accession>A0A2A3ZJ20</accession>
<keyword evidence="6 8" id="KW-0472">Membrane</keyword>
<evidence type="ECO:0000256" key="2">
    <source>
        <dbReference type="ARBA" id="ARBA00010157"/>
    </source>
</evidence>
<feature type="transmembrane region" description="Helical" evidence="8">
    <location>
        <begin position="614"/>
        <end position="634"/>
    </location>
</feature>
<sequence length="798" mass="82378">MNSFLAKSAHTLTSKRGSWLVLGGVVVLVALIFGLLSGAGEDRANETAPADSESTQAQQTLDKFPDADKQSVMVVASNDDGSELSADDQTQLKKLGTSLGQTVGDESDETVTGPILSDDKQAALLMVPITVGLTNSDTAETVDDLRTAIADDPTASGLTDEGMSLLVTGGPAIGADIASAFDGADFTLLIVTIVIVAILLIITYRSPILWLLPLIVIGTADGLASTVTAAVGDWLDLQFDAGIISVLVFGAGANYALLLISRYREELSRHIDHRKALAEAWIHTATTILASNLTVVLSLLSLVFAVIPGTRGLGITAAVGLIISAAAVLIALPPVLAICGKRVFWPFVPKAEDAIATQSSDEATTPAEAAPHSARELADRAAGTKGGAASAKPSIWRTIATRVVKKPGIHLGAGIVILGVMATGLIGTSVGLDQSEKFRVQSESAQGLDVLSEHFPPGESQPIWIVADSSHADQVADSVADIDGVVRANVIDETTTEGSSISKVMVTGEYEPDSPAGLDLITDIRSDVHAIDGANAQVGGSAATELDARDGNAQDFLTIAPMILAISFIILLGILRAPLVAGTLLVVNVASSAAAIGLGAFLSRAMFGQAALDAQVPILAFLFLVALGIDYSIFLSHRAKKESVVHGARQGMIEAISHTGGVITSAGIVLAGVFAALGMLPLMVLGQLGLIVGVGVLVDTILVRTVIVPAIISLVGNKMWWPNKAITHSKYKYSGADAAAAGDADIRDDQPANSAHSSQASSMQTDEAQADGASTEGTRLLVESDRDEATTSAGHGRH</sequence>
<dbReference type="InterPro" id="IPR050545">
    <property type="entry name" value="Mycobact_MmpL"/>
</dbReference>
<dbReference type="PANTHER" id="PTHR33406:SF6">
    <property type="entry name" value="MEMBRANE PROTEIN YDGH-RELATED"/>
    <property type="match status" value="1"/>
</dbReference>
<dbReference type="PANTHER" id="PTHR33406">
    <property type="entry name" value="MEMBRANE PROTEIN MJ1562-RELATED"/>
    <property type="match status" value="1"/>
</dbReference>
<evidence type="ECO:0000259" key="9">
    <source>
        <dbReference type="PROSITE" id="PS50156"/>
    </source>
</evidence>
<evidence type="ECO:0000256" key="3">
    <source>
        <dbReference type="ARBA" id="ARBA00022475"/>
    </source>
</evidence>
<dbReference type="GO" id="GO:0005886">
    <property type="term" value="C:plasma membrane"/>
    <property type="evidence" value="ECO:0007669"/>
    <property type="project" value="UniProtKB-SubCell"/>
</dbReference>
<feature type="transmembrane region" description="Helical" evidence="8">
    <location>
        <begin position="313"/>
        <end position="332"/>
    </location>
</feature>
<dbReference type="PROSITE" id="PS50156">
    <property type="entry name" value="SSD"/>
    <property type="match status" value="2"/>
</dbReference>
<evidence type="ECO:0000256" key="5">
    <source>
        <dbReference type="ARBA" id="ARBA00022989"/>
    </source>
</evidence>
<feature type="transmembrane region" description="Helical" evidence="8">
    <location>
        <begin position="211"/>
        <end position="235"/>
    </location>
</feature>
<feature type="transmembrane region" description="Helical" evidence="8">
    <location>
        <begin position="556"/>
        <end position="575"/>
    </location>
</feature>
<evidence type="ECO:0000256" key="7">
    <source>
        <dbReference type="SAM" id="MobiDB-lite"/>
    </source>
</evidence>
<feature type="transmembrane region" description="Helical" evidence="8">
    <location>
        <begin position="582"/>
        <end position="602"/>
    </location>
</feature>
<feature type="transmembrane region" description="Helical" evidence="8">
    <location>
        <begin position="690"/>
        <end position="715"/>
    </location>
</feature>
<dbReference type="Gene3D" id="1.20.1640.10">
    <property type="entry name" value="Multidrug efflux transporter AcrB transmembrane domain"/>
    <property type="match status" value="2"/>
</dbReference>
<feature type="region of interest" description="Disordered" evidence="7">
    <location>
        <begin position="746"/>
        <end position="798"/>
    </location>
</feature>
<name>A0A2A3ZJ20_BREAU</name>
<keyword evidence="5 8" id="KW-1133">Transmembrane helix</keyword>
<comment type="similarity">
    <text evidence="2">Belongs to the resistance-nodulation-cell division (RND) (TC 2.A.6) family. MmpL subfamily.</text>
</comment>
<feature type="transmembrane region" description="Helical" evidence="8">
    <location>
        <begin position="281"/>
        <end position="307"/>
    </location>
</feature>
<dbReference type="InterPro" id="IPR000731">
    <property type="entry name" value="SSD"/>
</dbReference>
<dbReference type="Proteomes" id="UP000217720">
    <property type="component" value="Unassembled WGS sequence"/>
</dbReference>
<comment type="subcellular location">
    <subcellularLocation>
        <location evidence="1">Cell membrane</location>
        <topology evidence="1">Multi-pass membrane protein</topology>
    </subcellularLocation>
</comment>
<evidence type="ECO:0000256" key="4">
    <source>
        <dbReference type="ARBA" id="ARBA00022692"/>
    </source>
</evidence>
<feature type="transmembrane region" description="Helical" evidence="8">
    <location>
        <begin position="411"/>
        <end position="432"/>
    </location>
</feature>
<feature type="compositionally biased region" description="Polar residues" evidence="7">
    <location>
        <begin position="751"/>
        <end position="767"/>
    </location>
</feature>
<dbReference type="InterPro" id="IPR004869">
    <property type="entry name" value="MMPL_dom"/>
</dbReference>
<feature type="transmembrane region" description="Helical" evidence="8">
    <location>
        <begin position="241"/>
        <end position="260"/>
    </location>
</feature>
<feature type="domain" description="SSD" evidence="9">
    <location>
        <begin position="243"/>
        <end position="338"/>
    </location>
</feature>
<evidence type="ECO:0000313" key="11">
    <source>
        <dbReference type="Proteomes" id="UP000217720"/>
    </source>
</evidence>
<dbReference type="RefSeq" id="WP_096159804.1">
    <property type="nucleotide sequence ID" value="NZ_NRGO01000004.1"/>
</dbReference>
<dbReference type="AlphaFoldDB" id="A0A2A3ZJ20"/>
<feature type="region of interest" description="Disordered" evidence="7">
    <location>
        <begin position="358"/>
        <end position="389"/>
    </location>
</feature>
<organism evidence="10 11">
    <name type="scientific">Brevibacterium aurantiacum</name>
    <dbReference type="NCBI Taxonomy" id="273384"/>
    <lineage>
        <taxon>Bacteria</taxon>
        <taxon>Bacillati</taxon>
        <taxon>Actinomycetota</taxon>
        <taxon>Actinomycetes</taxon>
        <taxon>Micrococcales</taxon>
        <taxon>Brevibacteriaceae</taxon>
        <taxon>Brevibacterium</taxon>
    </lineage>
</organism>
<evidence type="ECO:0000256" key="1">
    <source>
        <dbReference type="ARBA" id="ARBA00004651"/>
    </source>
</evidence>
<dbReference type="EMBL" id="NRGO01000004">
    <property type="protein sequence ID" value="PCC51526.1"/>
    <property type="molecule type" value="Genomic_DNA"/>
</dbReference>
<comment type="caution">
    <text evidence="10">The sequence shown here is derived from an EMBL/GenBank/DDBJ whole genome shotgun (WGS) entry which is preliminary data.</text>
</comment>
<evidence type="ECO:0000256" key="6">
    <source>
        <dbReference type="ARBA" id="ARBA00023136"/>
    </source>
</evidence>
<feature type="domain" description="SSD" evidence="9">
    <location>
        <begin position="585"/>
        <end position="713"/>
    </location>
</feature>
<protein>
    <submittedName>
        <fullName evidence="10">Multidrug RND transporter</fullName>
    </submittedName>
</protein>
<keyword evidence="4 8" id="KW-0812">Transmembrane</keyword>
<gene>
    <name evidence="10" type="ORF">CIK62_03200</name>
</gene>
<dbReference type="Pfam" id="PF03176">
    <property type="entry name" value="MMPL"/>
    <property type="match status" value="2"/>
</dbReference>
<reference evidence="10 11" key="1">
    <citation type="journal article" date="2017" name="Elife">
        <title>Extensive horizontal gene transfer in cheese-associated bacteria.</title>
        <authorList>
            <person name="Bonham K.S."/>
            <person name="Wolfe B.E."/>
            <person name="Dutton R.J."/>
        </authorList>
    </citation>
    <scope>NUCLEOTIDE SEQUENCE [LARGE SCALE GENOMIC DNA]</scope>
    <source>
        <strain evidence="10 11">900_6</strain>
    </source>
</reference>
<evidence type="ECO:0000313" key="10">
    <source>
        <dbReference type="EMBL" id="PCC51526.1"/>
    </source>
</evidence>
<keyword evidence="3" id="KW-1003">Cell membrane</keyword>
<proteinExistence type="inferred from homology"/>
<feature type="transmembrane region" description="Helical" evidence="8">
    <location>
        <begin position="186"/>
        <end position="204"/>
    </location>
</feature>